<dbReference type="GO" id="GO:0000077">
    <property type="term" value="P:DNA damage checkpoint signaling"/>
    <property type="evidence" value="ECO:0007669"/>
    <property type="project" value="TreeGrafter"/>
</dbReference>
<dbReference type="CDD" id="cd04508">
    <property type="entry name" value="Tudor_SF"/>
    <property type="match status" value="1"/>
</dbReference>
<dbReference type="GO" id="GO:0005634">
    <property type="term" value="C:nucleus"/>
    <property type="evidence" value="ECO:0007669"/>
    <property type="project" value="UniProtKB-SubCell"/>
</dbReference>
<feature type="compositionally biased region" description="Low complexity" evidence="4">
    <location>
        <begin position="427"/>
        <end position="437"/>
    </location>
</feature>
<dbReference type="AlphaFoldDB" id="A0A914Z212"/>
<feature type="compositionally biased region" description="Polar residues" evidence="4">
    <location>
        <begin position="380"/>
        <end position="390"/>
    </location>
</feature>
<feature type="compositionally biased region" description="Basic and acidic residues" evidence="4">
    <location>
        <begin position="405"/>
        <end position="426"/>
    </location>
</feature>
<dbReference type="SUPFAM" id="SSF52113">
    <property type="entry name" value="BRCT domain"/>
    <property type="match status" value="1"/>
</dbReference>
<dbReference type="InterPro" id="IPR001357">
    <property type="entry name" value="BRCT_dom"/>
</dbReference>
<dbReference type="PANTHER" id="PTHR15321:SF3">
    <property type="entry name" value="TP53-BINDING PROTEIN 1"/>
    <property type="match status" value="1"/>
</dbReference>
<proteinExistence type="predicted"/>
<dbReference type="PANTHER" id="PTHR15321">
    <property type="entry name" value="TUMOR SUPPRESSOR P53-BINDING PROTEIN 1"/>
    <property type="match status" value="1"/>
</dbReference>
<keyword evidence="6" id="KW-1185">Reference proteome</keyword>
<evidence type="ECO:0000256" key="3">
    <source>
        <dbReference type="ARBA" id="ARBA00023242"/>
    </source>
</evidence>
<dbReference type="GO" id="GO:0042393">
    <property type="term" value="F:histone binding"/>
    <property type="evidence" value="ECO:0007669"/>
    <property type="project" value="TreeGrafter"/>
</dbReference>
<dbReference type="Pfam" id="PF16770">
    <property type="entry name" value="RTT107_BRCT_5"/>
    <property type="match status" value="1"/>
</dbReference>
<evidence type="ECO:0000313" key="6">
    <source>
        <dbReference type="Proteomes" id="UP000887577"/>
    </source>
</evidence>
<dbReference type="InterPro" id="IPR047252">
    <property type="entry name" value="TP53BP1-like"/>
</dbReference>
<evidence type="ECO:0000259" key="5">
    <source>
        <dbReference type="PROSITE" id="PS50172"/>
    </source>
</evidence>
<feature type="compositionally biased region" description="Polar residues" evidence="4">
    <location>
        <begin position="1"/>
        <end position="11"/>
    </location>
</feature>
<dbReference type="Gene3D" id="3.40.50.10190">
    <property type="entry name" value="BRCT domain"/>
    <property type="match status" value="1"/>
</dbReference>
<keyword evidence="2" id="KW-0227">DNA damage</keyword>
<comment type="subcellular location">
    <subcellularLocation>
        <location evidence="1">Nucleus</location>
    </subcellularLocation>
</comment>
<dbReference type="InterPro" id="IPR036420">
    <property type="entry name" value="BRCT_dom_sf"/>
</dbReference>
<dbReference type="PROSITE" id="PS50172">
    <property type="entry name" value="BRCT"/>
    <property type="match status" value="1"/>
</dbReference>
<keyword evidence="3" id="KW-0539">Nucleus</keyword>
<feature type="domain" description="BRCT" evidence="5">
    <location>
        <begin position="437"/>
        <end position="528"/>
    </location>
</feature>
<feature type="region of interest" description="Disordered" evidence="4">
    <location>
        <begin position="361"/>
        <end position="437"/>
    </location>
</feature>
<protein>
    <submittedName>
        <fullName evidence="7">BRCT domain-containing protein</fullName>
    </submittedName>
</protein>
<dbReference type="CDD" id="cd17745">
    <property type="entry name" value="BRCT_p53bp1_rpt1"/>
    <property type="match status" value="1"/>
</dbReference>
<dbReference type="WBParaSite" id="PSU_v2.g6742.t1">
    <property type="protein sequence ID" value="PSU_v2.g6742.t1"/>
    <property type="gene ID" value="PSU_v2.g6742"/>
</dbReference>
<dbReference type="InterPro" id="IPR047249">
    <property type="entry name" value="BRCT_p53bp1-like_rpt1"/>
</dbReference>
<evidence type="ECO:0000313" key="7">
    <source>
        <dbReference type="WBParaSite" id="PSU_v2.g6742.t1"/>
    </source>
</evidence>
<evidence type="ECO:0000256" key="2">
    <source>
        <dbReference type="ARBA" id="ARBA00022763"/>
    </source>
</evidence>
<accession>A0A914Z212</accession>
<feature type="region of interest" description="Disordered" evidence="4">
    <location>
        <begin position="1"/>
        <end position="21"/>
    </location>
</feature>
<reference evidence="7" key="1">
    <citation type="submission" date="2022-11" db="UniProtKB">
        <authorList>
            <consortium name="WormBaseParasite"/>
        </authorList>
    </citation>
    <scope>IDENTIFICATION</scope>
</reference>
<dbReference type="GO" id="GO:0045944">
    <property type="term" value="P:positive regulation of transcription by RNA polymerase II"/>
    <property type="evidence" value="ECO:0007669"/>
    <property type="project" value="TreeGrafter"/>
</dbReference>
<organism evidence="6 7">
    <name type="scientific">Panagrolaimus superbus</name>
    <dbReference type="NCBI Taxonomy" id="310955"/>
    <lineage>
        <taxon>Eukaryota</taxon>
        <taxon>Metazoa</taxon>
        <taxon>Ecdysozoa</taxon>
        <taxon>Nematoda</taxon>
        <taxon>Chromadorea</taxon>
        <taxon>Rhabditida</taxon>
        <taxon>Tylenchina</taxon>
        <taxon>Panagrolaimomorpha</taxon>
        <taxon>Panagrolaimoidea</taxon>
        <taxon>Panagrolaimidae</taxon>
        <taxon>Panagrolaimus</taxon>
    </lineage>
</organism>
<name>A0A914Z212_9BILA</name>
<dbReference type="InterPro" id="IPR056492">
    <property type="entry name" value="SH3_Hsr9"/>
</dbReference>
<evidence type="ECO:0000256" key="4">
    <source>
        <dbReference type="SAM" id="MobiDB-lite"/>
    </source>
</evidence>
<dbReference type="SMART" id="SM00292">
    <property type="entry name" value="BRCT"/>
    <property type="match status" value="1"/>
</dbReference>
<evidence type="ECO:0000256" key="1">
    <source>
        <dbReference type="ARBA" id="ARBA00004123"/>
    </source>
</evidence>
<dbReference type="Pfam" id="PF24680">
    <property type="entry name" value="SH3_Hsr9"/>
    <property type="match status" value="1"/>
</dbReference>
<dbReference type="Proteomes" id="UP000887577">
    <property type="component" value="Unplaced"/>
</dbReference>
<feature type="compositionally biased region" description="Polar residues" evidence="4">
    <location>
        <begin position="362"/>
        <end position="373"/>
    </location>
</feature>
<sequence>MKNNRTKTAVMTESEESDDEFSILNCSTKKDRKNNSFKKATQKKSSKIKVKKEVDEGCKKVDRAAVPAVSNEHRTPKCQPLNSKALIEKRQIKRHQRNIFEGCEAEKKEEGEDPFNFDSKKDELPIFFESVNNNNKQRPCYNDIKSFINTPNITVKMGDEKQKLVSASSKKSSLSETPKISSNITETPAKLAKVETNNVQTSVKKPLPKIEEEIPVLNAEEQVVADDESNTFYPKGARVFAFYNKAYYPAIIDEFDGLGRYKIFFTEDNSKRTVPRDGIFPLHFVKEDMQVTVLGEYDEENRRIVYDGKIVAIPSLKNIEEWHRGLYKIEVTNNDHPEPESREIEWIDIFFDEVQYKRSKKNFTTNNQENNIGSRRRTRPSTALVASTATPKLPVTIPMPTSSSDIEKNGNDVKAEDTSREPKENSEVSSSSGGSKSPFKIFDKLQFILTSANRESGPRPFAKREVRKQIESRGGNVVETFESMNPDLTTYLIADTFYRTHKYLTALSLSVPTVSFKWINKCVEEVSE</sequence>